<feature type="domain" description="Retrotransposon gag" evidence="1">
    <location>
        <begin position="16"/>
        <end position="54"/>
    </location>
</feature>
<dbReference type="Pfam" id="PF03732">
    <property type="entry name" value="Retrotrans_gag"/>
    <property type="match status" value="1"/>
</dbReference>
<dbReference type="Proteomes" id="UP000824469">
    <property type="component" value="Unassembled WGS sequence"/>
</dbReference>
<feature type="non-terminal residue" evidence="2">
    <location>
        <position position="58"/>
    </location>
</feature>
<protein>
    <recommendedName>
        <fullName evidence="1">Retrotransposon gag domain-containing protein</fullName>
    </recommendedName>
</protein>
<feature type="non-terminal residue" evidence="2">
    <location>
        <position position="1"/>
    </location>
</feature>
<evidence type="ECO:0000259" key="1">
    <source>
        <dbReference type="Pfam" id="PF03732"/>
    </source>
</evidence>
<proteinExistence type="predicted"/>
<accession>A0AA38F8W3</accession>
<gene>
    <name evidence="2" type="ORF">KI387_041686</name>
</gene>
<evidence type="ECO:0000313" key="3">
    <source>
        <dbReference type="Proteomes" id="UP000824469"/>
    </source>
</evidence>
<dbReference type="AlphaFoldDB" id="A0AA38F8W3"/>
<sequence length="58" mass="6907">NLMDDYEVEFEDVYVNLFVHTLEEDACEWFKSFPDGSIDSWQEMKNAFMVSYGDRTDP</sequence>
<dbReference type="EMBL" id="JAHRHJ020001678">
    <property type="protein sequence ID" value="KAH9293110.1"/>
    <property type="molecule type" value="Genomic_DNA"/>
</dbReference>
<comment type="caution">
    <text evidence="2">The sequence shown here is derived from an EMBL/GenBank/DDBJ whole genome shotgun (WGS) entry which is preliminary data.</text>
</comment>
<dbReference type="InterPro" id="IPR005162">
    <property type="entry name" value="Retrotrans_gag_dom"/>
</dbReference>
<organism evidence="2 3">
    <name type="scientific">Taxus chinensis</name>
    <name type="common">Chinese yew</name>
    <name type="synonym">Taxus wallichiana var. chinensis</name>
    <dbReference type="NCBI Taxonomy" id="29808"/>
    <lineage>
        <taxon>Eukaryota</taxon>
        <taxon>Viridiplantae</taxon>
        <taxon>Streptophyta</taxon>
        <taxon>Embryophyta</taxon>
        <taxon>Tracheophyta</taxon>
        <taxon>Spermatophyta</taxon>
        <taxon>Pinopsida</taxon>
        <taxon>Pinidae</taxon>
        <taxon>Conifers II</taxon>
        <taxon>Cupressales</taxon>
        <taxon>Taxaceae</taxon>
        <taxon>Taxus</taxon>
    </lineage>
</organism>
<name>A0AA38F8W3_TAXCH</name>
<evidence type="ECO:0000313" key="2">
    <source>
        <dbReference type="EMBL" id="KAH9293110.1"/>
    </source>
</evidence>
<reference evidence="2 3" key="1">
    <citation type="journal article" date="2021" name="Nat. Plants">
        <title>The Taxus genome provides insights into paclitaxel biosynthesis.</title>
        <authorList>
            <person name="Xiong X."/>
            <person name="Gou J."/>
            <person name="Liao Q."/>
            <person name="Li Y."/>
            <person name="Zhou Q."/>
            <person name="Bi G."/>
            <person name="Li C."/>
            <person name="Du R."/>
            <person name="Wang X."/>
            <person name="Sun T."/>
            <person name="Guo L."/>
            <person name="Liang H."/>
            <person name="Lu P."/>
            <person name="Wu Y."/>
            <person name="Zhang Z."/>
            <person name="Ro D.K."/>
            <person name="Shang Y."/>
            <person name="Huang S."/>
            <person name="Yan J."/>
        </authorList>
    </citation>
    <scope>NUCLEOTIDE SEQUENCE [LARGE SCALE GENOMIC DNA]</scope>
    <source>
        <strain evidence="2">Ta-2019</strain>
    </source>
</reference>
<keyword evidence="3" id="KW-1185">Reference proteome</keyword>